<dbReference type="Gene3D" id="3.40.50.720">
    <property type="entry name" value="NAD(P)-binding Rossmann-like Domain"/>
    <property type="match status" value="1"/>
</dbReference>
<feature type="domain" description="NAD-dependent epimerase/dehydratase" evidence="2">
    <location>
        <begin position="3"/>
        <end position="112"/>
    </location>
</feature>
<dbReference type="SUPFAM" id="SSF51735">
    <property type="entry name" value="NAD(P)-binding Rossmann-fold domains"/>
    <property type="match status" value="1"/>
</dbReference>
<protein>
    <submittedName>
        <fullName evidence="3">NAD-dependent epimerase/dehydratase family protein</fullName>
    </submittedName>
</protein>
<evidence type="ECO:0000313" key="4">
    <source>
        <dbReference type="Proteomes" id="UP000798808"/>
    </source>
</evidence>
<gene>
    <name evidence="3" type="ORF">E1163_11245</name>
</gene>
<dbReference type="InterPro" id="IPR036291">
    <property type="entry name" value="NAD(P)-bd_dom_sf"/>
</dbReference>
<organism evidence="3 4">
    <name type="scientific">Fulvivirga kasyanovii</name>
    <dbReference type="NCBI Taxonomy" id="396812"/>
    <lineage>
        <taxon>Bacteria</taxon>
        <taxon>Pseudomonadati</taxon>
        <taxon>Bacteroidota</taxon>
        <taxon>Cytophagia</taxon>
        <taxon>Cytophagales</taxon>
        <taxon>Fulvivirgaceae</taxon>
        <taxon>Fulvivirga</taxon>
    </lineage>
</organism>
<dbReference type="Pfam" id="PF01370">
    <property type="entry name" value="Epimerase"/>
    <property type="match status" value="1"/>
</dbReference>
<reference evidence="3 4" key="1">
    <citation type="submission" date="2019-02" db="EMBL/GenBank/DDBJ databases">
        <authorList>
            <person name="Goldberg S.R."/>
            <person name="Haltli B.A."/>
            <person name="Correa H."/>
            <person name="Russell K.G."/>
        </authorList>
    </citation>
    <scope>NUCLEOTIDE SEQUENCE [LARGE SCALE GENOMIC DNA]</scope>
    <source>
        <strain evidence="3 4">JCM 16186</strain>
    </source>
</reference>
<sequence length="222" mass="25039">MKVIITGATGMIGKGVLLECLDHEAVDRVLVLGRSSVGVQHNKLRELLHDNFEDYSEIKDEFKGYDACFYCLGVSAAGMKEERYTTITYNYTLALAKTLHVINPNMTFTYVSGEGTDSTEKGSSMWARVKGKTENDLLNIGFRQAFMYRPGAIIPLKGIKSRTKIYQFIYDYFMWLIKLLEKLSPDSIVNTTDIGLSMINVAAHGYEKNVLRPKDILITARE</sequence>
<accession>A0ABW9RQF5</accession>
<evidence type="ECO:0000313" key="3">
    <source>
        <dbReference type="EMBL" id="MTI25519.1"/>
    </source>
</evidence>
<keyword evidence="4" id="KW-1185">Reference proteome</keyword>
<evidence type="ECO:0000259" key="2">
    <source>
        <dbReference type="Pfam" id="PF01370"/>
    </source>
</evidence>
<dbReference type="Proteomes" id="UP000798808">
    <property type="component" value="Unassembled WGS sequence"/>
</dbReference>
<name>A0ABW9RQF5_9BACT</name>
<proteinExistence type="predicted"/>
<comment type="caution">
    <text evidence="3">The sequence shown here is derived from an EMBL/GenBank/DDBJ whole genome shotgun (WGS) entry which is preliminary data.</text>
</comment>
<dbReference type="PANTHER" id="PTHR14097:SF8">
    <property type="entry name" value="NAD(P)-BINDING DOMAIN-CONTAINING PROTEIN"/>
    <property type="match status" value="1"/>
</dbReference>
<dbReference type="InterPro" id="IPR001509">
    <property type="entry name" value="Epimerase_deHydtase"/>
</dbReference>
<comment type="subcellular location">
    <subcellularLocation>
        <location evidence="1">Membrane</location>
    </subcellularLocation>
</comment>
<dbReference type="PANTHER" id="PTHR14097">
    <property type="entry name" value="OXIDOREDUCTASE HTATIP2"/>
    <property type="match status" value="1"/>
</dbReference>
<evidence type="ECO:0000256" key="1">
    <source>
        <dbReference type="ARBA" id="ARBA00004370"/>
    </source>
</evidence>
<dbReference type="EMBL" id="SMLW01000521">
    <property type="protein sequence ID" value="MTI25519.1"/>
    <property type="molecule type" value="Genomic_DNA"/>
</dbReference>